<comment type="caution">
    <text evidence="1">The sequence shown here is derived from an EMBL/GenBank/DDBJ whole genome shotgun (WGS) entry which is preliminary data.</text>
</comment>
<name>A0AAW2DB45_9ROSI</name>
<evidence type="ECO:0000313" key="1">
    <source>
        <dbReference type="EMBL" id="KAL0006445.1"/>
    </source>
</evidence>
<proteinExistence type="predicted"/>
<dbReference type="AlphaFoldDB" id="A0AAW2DB45"/>
<protein>
    <submittedName>
        <fullName evidence="1">Uncharacterized protein</fullName>
    </submittedName>
</protein>
<accession>A0AAW2DB45</accession>
<dbReference type="Proteomes" id="UP001459277">
    <property type="component" value="Unassembled WGS sequence"/>
</dbReference>
<evidence type="ECO:0000313" key="2">
    <source>
        <dbReference type="Proteomes" id="UP001459277"/>
    </source>
</evidence>
<dbReference type="EMBL" id="JAZDWU010000004">
    <property type="protein sequence ID" value="KAL0006445.1"/>
    <property type="molecule type" value="Genomic_DNA"/>
</dbReference>
<organism evidence="1 2">
    <name type="scientific">Lithocarpus litseifolius</name>
    <dbReference type="NCBI Taxonomy" id="425828"/>
    <lineage>
        <taxon>Eukaryota</taxon>
        <taxon>Viridiplantae</taxon>
        <taxon>Streptophyta</taxon>
        <taxon>Embryophyta</taxon>
        <taxon>Tracheophyta</taxon>
        <taxon>Spermatophyta</taxon>
        <taxon>Magnoliopsida</taxon>
        <taxon>eudicotyledons</taxon>
        <taxon>Gunneridae</taxon>
        <taxon>Pentapetalae</taxon>
        <taxon>rosids</taxon>
        <taxon>fabids</taxon>
        <taxon>Fagales</taxon>
        <taxon>Fagaceae</taxon>
        <taxon>Lithocarpus</taxon>
    </lineage>
</organism>
<sequence length="59" mass="6402">MAAMSKILKPPLVEILELLATKRAMIFTVETGFHQAVIKGDVESIIKSLHGGGTFPIHD</sequence>
<gene>
    <name evidence="1" type="ORF">SO802_014006</name>
</gene>
<keyword evidence="2" id="KW-1185">Reference proteome</keyword>
<reference evidence="1 2" key="1">
    <citation type="submission" date="2024-01" db="EMBL/GenBank/DDBJ databases">
        <title>A telomere-to-telomere, gap-free genome of sweet tea (Lithocarpus litseifolius).</title>
        <authorList>
            <person name="Zhou J."/>
        </authorList>
    </citation>
    <scope>NUCLEOTIDE SEQUENCE [LARGE SCALE GENOMIC DNA]</scope>
    <source>
        <strain evidence="1">Zhou-2022a</strain>
        <tissue evidence="1">Leaf</tissue>
    </source>
</reference>